<dbReference type="PANTHER" id="PTHR33232:SF9">
    <property type="entry name" value="PROTEIN SIEVE ELEMENT OCCLUSION B"/>
    <property type="match status" value="1"/>
</dbReference>
<dbReference type="GO" id="GO:0010088">
    <property type="term" value="P:phloem development"/>
    <property type="evidence" value="ECO:0007669"/>
    <property type="project" value="InterPro"/>
</dbReference>
<reference evidence="2" key="1">
    <citation type="submission" date="2022-12" db="EMBL/GenBank/DDBJ databases">
        <title>Draft genome assemblies for two species of Escallonia (Escalloniales).</title>
        <authorList>
            <person name="Chanderbali A."/>
            <person name="Dervinis C."/>
            <person name="Anghel I."/>
            <person name="Soltis D."/>
            <person name="Soltis P."/>
            <person name="Zapata F."/>
        </authorList>
    </citation>
    <scope>NUCLEOTIDE SEQUENCE</scope>
    <source>
        <strain evidence="2">UCBG92.1500</strain>
        <tissue evidence="2">Leaf</tissue>
    </source>
</reference>
<comment type="caution">
    <text evidence="2">The sequence shown here is derived from an EMBL/GenBank/DDBJ whole genome shotgun (WGS) entry which is preliminary data.</text>
</comment>
<dbReference type="Pfam" id="PF14577">
    <property type="entry name" value="SEO_C"/>
    <property type="match status" value="1"/>
</dbReference>
<name>A0AA88RWK8_9ASTE</name>
<evidence type="ECO:0000313" key="2">
    <source>
        <dbReference type="EMBL" id="KAK2991056.1"/>
    </source>
</evidence>
<dbReference type="InterPro" id="IPR039299">
    <property type="entry name" value="SEOA"/>
</dbReference>
<proteinExistence type="predicted"/>
<dbReference type="InterPro" id="IPR027944">
    <property type="entry name" value="SEO_C"/>
</dbReference>
<evidence type="ECO:0000313" key="3">
    <source>
        <dbReference type="Proteomes" id="UP001187471"/>
    </source>
</evidence>
<organism evidence="2 3">
    <name type="scientific">Escallonia rubra</name>
    <dbReference type="NCBI Taxonomy" id="112253"/>
    <lineage>
        <taxon>Eukaryota</taxon>
        <taxon>Viridiplantae</taxon>
        <taxon>Streptophyta</taxon>
        <taxon>Embryophyta</taxon>
        <taxon>Tracheophyta</taxon>
        <taxon>Spermatophyta</taxon>
        <taxon>Magnoliopsida</taxon>
        <taxon>eudicotyledons</taxon>
        <taxon>Gunneridae</taxon>
        <taxon>Pentapetalae</taxon>
        <taxon>asterids</taxon>
        <taxon>campanulids</taxon>
        <taxon>Escalloniales</taxon>
        <taxon>Escalloniaceae</taxon>
        <taxon>Escallonia</taxon>
    </lineage>
</organism>
<feature type="domain" description="Sieve element occlusion C-terminal" evidence="1">
    <location>
        <begin position="123"/>
        <end position="283"/>
    </location>
</feature>
<protein>
    <recommendedName>
        <fullName evidence="1">Sieve element occlusion C-terminal domain-containing protein</fullName>
    </recommendedName>
</protein>
<dbReference type="Proteomes" id="UP001187471">
    <property type="component" value="Unassembled WGS sequence"/>
</dbReference>
<sequence>MNVNLQPPYKQWGDCDHVYKVVWNKTLSSSSSHWSCSPFVPLSSQNSVIKTITSKLHQRGSSSLSSSLVIVPLWYTTSGIRAPDPEALVHFNSINMGANKELETIIRYQDARFAIIKGRFNGLTTVMREGKHIFLYGGLNIDWIRKFTATSRDVAREANIPLEMVYVGGRSYLDSAREKVQEIIHIINMEKLSSCWPDMAMIWFFWTRVESMFLSRIQLEKGDDEAYPSVQQKLRKVRKVIAYDSINRGWALLAKGSTLIDSWIQQEAEVAFKNYVVDKSPVSSSSQRPADSG</sequence>
<dbReference type="PANTHER" id="PTHR33232">
    <property type="entry name" value="PROTEIN SIEVE ELEMENT OCCLUSION B-LIKE"/>
    <property type="match status" value="1"/>
</dbReference>
<dbReference type="EMBL" id="JAVXUO010000581">
    <property type="protein sequence ID" value="KAK2991056.1"/>
    <property type="molecule type" value="Genomic_DNA"/>
</dbReference>
<accession>A0AA88RWK8</accession>
<keyword evidence="3" id="KW-1185">Reference proteome</keyword>
<gene>
    <name evidence="2" type="ORF">RJ640_017211</name>
</gene>
<evidence type="ECO:0000259" key="1">
    <source>
        <dbReference type="Pfam" id="PF14577"/>
    </source>
</evidence>
<dbReference type="AlphaFoldDB" id="A0AA88RWK8"/>